<feature type="region of interest" description="Disordered" evidence="6">
    <location>
        <begin position="392"/>
        <end position="418"/>
    </location>
</feature>
<dbReference type="InterPro" id="IPR011993">
    <property type="entry name" value="PH-like_dom_sf"/>
</dbReference>
<feature type="compositionally biased region" description="Basic and acidic residues" evidence="6">
    <location>
        <begin position="2925"/>
        <end position="2934"/>
    </location>
</feature>
<comment type="caution">
    <text evidence="10">The sequence shown here is derived from an EMBL/GenBank/DDBJ whole genome shotgun (WGS) entry which is preliminary data.</text>
</comment>
<dbReference type="SMART" id="SM00326">
    <property type="entry name" value="SH3"/>
    <property type="match status" value="1"/>
</dbReference>
<dbReference type="PROSITE" id="PS50002">
    <property type="entry name" value="SH3"/>
    <property type="match status" value="1"/>
</dbReference>
<feature type="compositionally biased region" description="Basic and acidic residues" evidence="6">
    <location>
        <begin position="1424"/>
        <end position="1434"/>
    </location>
</feature>
<evidence type="ECO:0000256" key="6">
    <source>
        <dbReference type="SAM" id="MobiDB-lite"/>
    </source>
</evidence>
<feature type="region of interest" description="Disordered" evidence="6">
    <location>
        <begin position="1347"/>
        <end position="1380"/>
    </location>
</feature>
<feature type="region of interest" description="Disordered" evidence="6">
    <location>
        <begin position="4456"/>
        <end position="4484"/>
    </location>
</feature>
<feature type="compositionally biased region" description="Basic residues" evidence="6">
    <location>
        <begin position="3884"/>
        <end position="3898"/>
    </location>
</feature>
<feature type="compositionally biased region" description="Basic and acidic residues" evidence="6">
    <location>
        <begin position="1090"/>
        <end position="1112"/>
    </location>
</feature>
<feature type="region of interest" description="Disordered" evidence="6">
    <location>
        <begin position="1029"/>
        <end position="1052"/>
    </location>
</feature>
<feature type="compositionally biased region" description="Basic and acidic residues" evidence="6">
    <location>
        <begin position="445"/>
        <end position="465"/>
    </location>
</feature>
<dbReference type="Pfam" id="PF00018">
    <property type="entry name" value="SH3_1"/>
    <property type="match status" value="1"/>
</dbReference>
<feature type="compositionally biased region" description="Polar residues" evidence="6">
    <location>
        <begin position="1464"/>
        <end position="1496"/>
    </location>
</feature>
<dbReference type="CDD" id="cd00160">
    <property type="entry name" value="RhoGEF"/>
    <property type="match status" value="1"/>
</dbReference>
<dbReference type="InterPro" id="IPR001331">
    <property type="entry name" value="GDS_CDC24_CS"/>
</dbReference>
<dbReference type="GO" id="GO:0005737">
    <property type="term" value="C:cytoplasm"/>
    <property type="evidence" value="ECO:0007669"/>
    <property type="project" value="UniProtKB-SubCell"/>
</dbReference>
<dbReference type="SUPFAM" id="SSF50729">
    <property type="entry name" value="PH domain-like"/>
    <property type="match status" value="1"/>
</dbReference>
<keyword evidence="2 5" id="KW-0728">SH3 domain</keyword>
<feature type="compositionally biased region" description="Polar residues" evidence="6">
    <location>
        <begin position="1029"/>
        <end position="1039"/>
    </location>
</feature>
<evidence type="ECO:0000313" key="11">
    <source>
        <dbReference type="Proteomes" id="UP000683360"/>
    </source>
</evidence>
<dbReference type="Gene3D" id="2.30.29.30">
    <property type="entry name" value="Pleckstrin-homology domain (PH domain)/Phosphotyrosine-binding domain (PTB)"/>
    <property type="match status" value="1"/>
</dbReference>
<evidence type="ECO:0000313" key="10">
    <source>
        <dbReference type="EMBL" id="CAG2185976.1"/>
    </source>
</evidence>
<keyword evidence="3" id="KW-0963">Cytoplasm</keyword>
<dbReference type="CDD" id="cd01224">
    <property type="entry name" value="PH_Collybistin_ASEF"/>
    <property type="match status" value="1"/>
</dbReference>
<feature type="compositionally biased region" description="Basic and acidic residues" evidence="6">
    <location>
        <begin position="2854"/>
        <end position="2915"/>
    </location>
</feature>
<feature type="region of interest" description="Disordered" evidence="6">
    <location>
        <begin position="3125"/>
        <end position="3146"/>
    </location>
</feature>
<reference evidence="10" key="1">
    <citation type="submission" date="2021-03" db="EMBL/GenBank/DDBJ databases">
        <authorList>
            <person name="Bekaert M."/>
        </authorList>
    </citation>
    <scope>NUCLEOTIDE SEQUENCE</scope>
</reference>
<dbReference type="GO" id="GO:0035556">
    <property type="term" value="P:intracellular signal transduction"/>
    <property type="evidence" value="ECO:0007669"/>
    <property type="project" value="InterPro"/>
</dbReference>
<dbReference type="GO" id="GO:0005085">
    <property type="term" value="F:guanyl-nucleotide exchange factor activity"/>
    <property type="evidence" value="ECO:0007669"/>
    <property type="project" value="UniProtKB-KW"/>
</dbReference>
<feature type="compositionally biased region" description="Basic and acidic residues" evidence="6">
    <location>
        <begin position="3125"/>
        <end position="3140"/>
    </location>
</feature>
<dbReference type="CDD" id="cd11828">
    <property type="entry name" value="SH3_ARHGEF9_like"/>
    <property type="match status" value="1"/>
</dbReference>
<evidence type="ECO:0000259" key="9">
    <source>
        <dbReference type="PROSITE" id="PS50010"/>
    </source>
</evidence>
<sequence>MSKYTNSSVRQSQLPYRLNSKKQVHLTNTLTFTNESSTRSIKYNGALATIHEIEEDLTNGRSLGDINFNKINQQNNFSAEGNERFNKYKRVKSGSLLQRKKVSTSQNKCASDEKHSFSQSTEIIRHNINNNINKRNPNIDRDNNKTQLKDRDFKLKESDLHSVKKFEYTASRISDQRDILCEISDNSETENPTTARNSKPVCQLNSVKTLKSETNKYRKLSKDKGEDSLQEVGSTATIRSSKIKKYASAIPKLKGNEANPGGLRKVSNFKSNQSTFNNTDLSSNKHRTATTSQPENKVNKLQVQETPTTNVISNKQCLPVPKHTGKKNVSRLYIVDTISRTDKTIPFNKGDVQNQRSDGINKYCRNTRVNEPVTIKGRLSKTGTSRTTLVTKENSDLTESCTGNLSLNSNDGKQNDLKSAGNLQKLKTELDILYEDLNADKNNRNEIEDLTTKSESYSKEGRESLKINSEQDSISANNKNSRKSPLGCQYKFNDFTCVEFISTNNKSTTEKYTLNIEDDKNKSVTSEVKNSLKLKIKDKNDILKTNEKCESSINPKVNSTDVSSNFMKFQKTGSVGIMDIVMPPKYDKGRKHTLSKDKIERKVTDDQVKETGNVVKPAKPSVTAHRLKSNSGKSVTTPQVKVKSSIKEDDQRKHELKKTSAGDVHKNKTDNVKNKTSEERQLNKDKLLLKNKKSYATNVGKSDQLKNKLKDKESSSKGEKSSGQGEKVIKKHNDSNVSSSKAINKVCQSSPNRQIVESDNRQSSDKEITDEVDETCKAAKDKSINCSGGTETFSKDKYSKDVSSKLYPTSDAQIKVIDQTKRKESGNTNLRCKNYIREQPSADRLHNISSIGNTNSREIIDQLADGQNNSIDQKVQQNAPKKLSHLLDLNIKSEKDISYDHEESSANIVVSNQSEGNCQDYKLGNLSSADNEKSNESCAGLYQSENIVGTTGQCVNDHDCAVSSLSVERSVPKAIINDNTMMGNDLQYMTSVPNLCRGLSESIQNKIFGLGTNDSCNQDNSDSLNQNTFINNGLNTSTETTDRNNHDTSLPCTVSTKKNLQSVFTDTLMDNRSCIKHTDQMDNQSSTLSDHGKQTDRKKVNDQTKAKGENQVRRKLLSPKISTKKFNSEIPNLVNSVKVKTLHKSDRSEKEKVNQENVKRKEKIPRTSTPTSKISKPKSDVNRSSSIQSSVCSGGKKQPYSCTGATTGLIPNKPIDNLREWSPCSDVSNASSCGSYKGVRPKTTSFIRGKTNESSDKLVKTLKSQKEKDTSDISKTQVECCQSTKKSTRSCSSSKITNSKHTLSGKQLSTNRIASIGCPSAAQKTAENVKDREKSINYQAQSNVKTVRKSLTPSPNRKPKGKNLTVSEESLKSHIPTKADQEKTTPIIMRPDTLPLHTTTNNILLSSKEEASHKHTSKVNRVIRPNEMKMNEKHKTQRHSPSPTTSLSSRASSIASLSDRSATQKRPVSSKATKNSQSSNIPKTTNRNPSESSSGKVNKIPIASRPNKIQLSKMTDLKTPCSSKSCTPSPTLSRSSRASSVVSPFTVKNQSLKVKQETTKKKLNITNARKPELLQINKVPIRRASLSSIKSVKVARTPEDEKIKKQTTAESKIQRTSKLPKSKLKQQHTTVVSKIQRPQTTDTKHIVEGKIYKDNVENKTNVQQAEDLLKQSDKKSHEEEHPICNNTSDINAETSKTVCLSDKTDHVPTADQIKEEPFDFCEAQNTNIITNQQLQKQVQDPLMEIRSISNSKTINPMDIQQKPEVHSSIESVCSEQYWSASEGENEHDNVQLDDRVVPMNRTNETMDSNKNKEILCGKHNDAADSDADDKCEKSHVQLMSDNCALNALPLESKTDLLHNYIDRTCTTENDLENSTDLMIENISQQWKYDRDTSERLINTFLPVDSEDFDKAQYVSKDYEENISQHSNLEQHLNAGNDKLSVEINEVNRCKFESKYNIDIAENAVKEVYVKTEKLSEPNIMENLINQNSCKSEHSQEEVDDIYFEQQSEQQCEEECKSETSSAGHLNLENNNIVEDFASKHDSDGYFNNGLYLESSKGDFATFDKTETYEVRTPSIQGNSQFETKTINQNEEVSRVRDELICENINLLKKDYIKEYNDCTENKTNDRTITTFESVQFYCDQTLDDAILSNNVCTKEDLTLIKDEIYSDKSLTDSTTELVESESENSDSSMASSSVQNSPGPRRPRRQFSRAERKQKYEQLSLKNPQTSTVSSSTKNSRLDDCSHYSKGEVPVLHTNEIYQTSSSHKSETFDSAGRNISGTCYSESLNSKSRCTESSLINKSTVRLKYHTDERTNKHVEEKLNEEAIFTKIITYEHDTTLSYSQSQDSELILLDKTALSSAKRSEDSEADASHGVVKRTLPVSNTTENRRAINLDKLFRSEEGFSISVECTLQLNEQLPTISKTECVNGKSDVHVSSVDVEETVNLCLRDEESLSRNENGVSVETLQTVSNEHAFDIGQVINSSPDTKYYQDQSMPSDTSMQDKNIFVDANYECTPSTSNFNMNISDKVPNEVDKSFSADFTSNVLKETEYDIEQKSSNLNKCEPQLESNLVLDNSNILHSSDTEHLKHEQKISNSPFAEMHEKFVICIANNAIPCIENDKSSKTCSDEASENHVEDNVSQADRKHMTLDLPTNEKHNNEMGLTANVKVQKSKDRKNIRRLTDTILFDGHIEKNTDTLTPKIKQRARSKSPAACSHSPRDMDSDQVHSLSGHGKVSEICSKFIQKTRPGIISVSPSDPGLTCHLKAVSPSKHLKWARIEGVWQRVPDDSIITTSDVIPREVQNKTSKPNRKSNETLFQWKNLYDKIQKIQQEKRDLEDENTIESHVDIKSPINNNDKLESKDIEVDSKKSRDIEIDSKKSRDIEDDSKKSKDIEVGSKKSKDFEVDSKKSRDTEVYSKSRNIAVDSKNSRDIEVDSKISTTSKSKPKPPKTLPKPKRHNKSDHPTGANVLSIKHPIGDNEQNNVSSDGDNELKEMHKNEDGTRNKSKQVQKSVEDNKEREETICMQFISLKKEHEKQIRKETFKSTAAMSENSTDEKIVEFKPFLKLNDDNIIEMSREKEQKNGIKQIDSPRADTVDMKESISASKTHYQDNKYAEEKVKVKYMSKEKDQSDVIESKSEHGPGTRKTASGCLENVKEFDSFDNNGQMMHTSVPIKQEMFPKEEDISSDFIAKVLKVMDSFSTDNNQSSGVKFVVGNEDSKSDLHRDYRNINVPHDDHDRSETGLMYGHRHPMLLSEISELEERGNEDLLEDTNKNITNRKAVNSPPCSSPSSINNRSPCLQRSSFSHRSHSLPTTALSHPGSRILYRDGSFIIEPDFPEEIDEDNETHSLDIENGNVNNSNTMGRDSIQNRTNYSKCKRSQSEADLCDVDDNLFIQNDGNLTVIENENANICLHGAKSEHVDDCNTQHSSIEQSELVDSGVENKRKARLKKKSRLAARRSRSFKDFSETEKPVVALRRNLSFVEAIKYKETLNIQNRNGSLQSLNSTTSIEESPRHDRKMSLDDTRSKSQGFLQKVFARRKGSLDQGGKKKSSESKESILWKMSLKTLFGAKKSKEQSVEKLLCEEPQTPPIAAFQSDNDIHIVDSAPGSPYSSLRFKRRHTSAEIYDHSGTSSSRSSLDIVNHRSRSGRFDDQLSVKSFNSSNLSISEQPLRPKSPKPNVTIVRRNSNISLPSSPTNEVMFDMGGKPLESAHRKYDSIDAGKIMNCNNSNHYASGDVPTHRPNKLSAIDLEKLASLVQNDMTSSNSNDSGIQHDVSVHSSNESLKANADSSNVTRRRKSPSPRPERPKSEISVRWADLVETTDISPVKRRESVENRPRPKSDLGGSSLSPDMKPFGSQSSLQLMYSSLQSLDSLRKHDSYEQKPNKRRMSTPHPIKTRLSRVPPKQQKRVPLVRSHSMPESLDKLHRRRKLHSAIGSSNLHDIYLRHFDDDSSSDDGSDISVDHISLNEKSLSARSSRAGLSTLDEMPESENRTYAEALWDHITMDQEELPFRAGDLLEIIDMNDKDWWYGALDDHQEGWLPATFVRLRVNQDHFEEDFIGRFSEIPEHTSPNLRRISMINPDQGRINVINEILQAEQDYVKHMKDVVEGYIRHARKRVDMFTEEKISVIFGNIEEIFKFSTQFLETLESAYCKEQPQQSELGKCFLKYSKGFEIYSDYCNNHPSGSAELKDLYRKQKYRHFFEACRLLQEMIEIPLEGFLLNPVQKICKYPLQLAELLKYTPQTHPDYVNIQQALEAMKKIAALINERKRKMESIEKLARWQHTVEDWQGKDLLERSSELIYSSEINKINSAGWSQERWFYLFDHQLVYCKKDLLKRNGFSYKGRIDTDECDIIDIEDGKDVQYNVTVKNAWKIHEVDKDKWYLLYAKTPAEKQRWIKAFQKERERVREDQENNFMPDHWKNKILNRIKASQEKQNSRTQSEIQYKQEFIRGIPSHATLPRSYSKKQTKRRGWFPFGGKQKAKS</sequence>
<dbReference type="SUPFAM" id="SSF48065">
    <property type="entry name" value="DBL homology domain (DH-domain)"/>
    <property type="match status" value="1"/>
</dbReference>
<organism evidence="10 11">
    <name type="scientific">Mytilus edulis</name>
    <name type="common">Blue mussel</name>
    <dbReference type="NCBI Taxonomy" id="6550"/>
    <lineage>
        <taxon>Eukaryota</taxon>
        <taxon>Metazoa</taxon>
        <taxon>Spiralia</taxon>
        <taxon>Lophotrochozoa</taxon>
        <taxon>Mollusca</taxon>
        <taxon>Bivalvia</taxon>
        <taxon>Autobranchia</taxon>
        <taxon>Pteriomorphia</taxon>
        <taxon>Mytilida</taxon>
        <taxon>Mytiloidea</taxon>
        <taxon>Mytilidae</taxon>
        <taxon>Mytilinae</taxon>
        <taxon>Mytilus</taxon>
    </lineage>
</organism>
<feature type="region of interest" description="Disordered" evidence="6">
    <location>
        <begin position="3497"/>
        <end position="3526"/>
    </location>
</feature>
<feature type="compositionally biased region" description="Basic residues" evidence="6">
    <location>
        <begin position="4463"/>
        <end position="4472"/>
    </location>
</feature>
<feature type="compositionally biased region" description="Polar residues" evidence="6">
    <location>
        <begin position="735"/>
        <end position="755"/>
    </location>
</feature>
<feature type="compositionally biased region" description="Basic and acidic residues" evidence="6">
    <location>
        <begin position="594"/>
        <end position="609"/>
    </location>
</feature>
<feature type="compositionally biased region" description="Low complexity" evidence="6">
    <location>
        <begin position="1182"/>
        <end position="1192"/>
    </location>
</feature>
<feature type="region of interest" description="Disordered" evidence="6">
    <location>
        <begin position="2701"/>
        <end position="2727"/>
    </location>
</feature>
<feature type="compositionally biased region" description="Polar residues" evidence="6">
    <location>
        <begin position="629"/>
        <end position="639"/>
    </location>
</feature>
<dbReference type="OrthoDB" id="1716625at2759"/>
<feature type="compositionally biased region" description="Basic and acidic residues" evidence="6">
    <location>
        <begin position="1143"/>
        <end position="1159"/>
    </location>
</feature>
<feature type="compositionally biased region" description="Polar residues" evidence="6">
    <location>
        <begin position="392"/>
        <end position="412"/>
    </location>
</feature>
<feature type="domain" description="SH3" evidence="7">
    <location>
        <begin position="3990"/>
        <end position="4050"/>
    </location>
</feature>
<keyword evidence="11" id="KW-1185">Reference proteome</keyword>
<feature type="compositionally biased region" description="Basic and acidic residues" evidence="6">
    <location>
        <begin position="1369"/>
        <end position="1380"/>
    </location>
</feature>
<feature type="compositionally biased region" description="Basic and acidic residues" evidence="6">
    <location>
        <begin position="2988"/>
        <end position="3001"/>
    </location>
</feature>
<dbReference type="Pfam" id="PF00621">
    <property type="entry name" value="RhoGEF"/>
    <property type="match status" value="1"/>
</dbReference>
<dbReference type="PANTHER" id="PTHR47544">
    <property type="entry name" value="RHO GUANINE NUCLEOTIDE EXCHANGE FACTOR 4"/>
    <property type="match status" value="1"/>
</dbReference>
<feature type="region of interest" description="Disordered" evidence="6">
    <location>
        <begin position="1077"/>
        <end position="1120"/>
    </location>
</feature>
<dbReference type="Gene3D" id="2.30.30.40">
    <property type="entry name" value="SH3 Domains"/>
    <property type="match status" value="1"/>
</dbReference>
<evidence type="ECO:0000256" key="5">
    <source>
        <dbReference type="PROSITE-ProRule" id="PRU00192"/>
    </source>
</evidence>
<feature type="compositionally biased region" description="Low complexity" evidence="6">
    <location>
        <begin position="1440"/>
        <end position="1461"/>
    </location>
</feature>
<feature type="region of interest" description="Disordered" evidence="6">
    <location>
        <begin position="253"/>
        <end position="297"/>
    </location>
</feature>
<feature type="region of interest" description="Disordered" evidence="6">
    <location>
        <begin position="2845"/>
        <end position="3018"/>
    </location>
</feature>
<evidence type="ECO:0000256" key="3">
    <source>
        <dbReference type="ARBA" id="ARBA00022490"/>
    </source>
</evidence>
<feature type="domain" description="PH" evidence="8">
    <location>
        <begin position="4299"/>
        <end position="4405"/>
    </location>
</feature>
<dbReference type="SUPFAM" id="SSF50044">
    <property type="entry name" value="SH3-domain"/>
    <property type="match status" value="1"/>
</dbReference>
<feature type="compositionally biased region" description="Low complexity" evidence="6">
    <location>
        <begin position="3281"/>
        <end position="3296"/>
    </location>
</feature>
<feature type="region of interest" description="Disordered" evidence="6">
    <location>
        <begin position="3277"/>
        <end position="3318"/>
    </location>
</feature>
<feature type="region of interest" description="Disordered" evidence="6">
    <location>
        <begin position="586"/>
        <end position="772"/>
    </location>
</feature>
<dbReference type="PROSITE" id="PS00741">
    <property type="entry name" value="DH_1"/>
    <property type="match status" value="1"/>
</dbReference>
<dbReference type="InterPro" id="IPR055251">
    <property type="entry name" value="SOS1_NGEF_PH"/>
</dbReference>
<feature type="compositionally biased region" description="Basic and acidic residues" evidence="6">
    <location>
        <begin position="645"/>
        <end position="688"/>
    </location>
</feature>
<evidence type="ECO:0000259" key="8">
    <source>
        <dbReference type="PROSITE" id="PS50003"/>
    </source>
</evidence>
<feature type="region of interest" description="Disordered" evidence="6">
    <location>
        <begin position="1405"/>
        <end position="1542"/>
    </location>
</feature>
<feature type="region of interest" description="Disordered" evidence="6">
    <location>
        <begin position="3825"/>
        <end position="3857"/>
    </location>
</feature>
<dbReference type="InterPro" id="IPR001452">
    <property type="entry name" value="SH3_domain"/>
</dbReference>
<feature type="compositionally biased region" description="Polar residues" evidence="6">
    <location>
        <begin position="3497"/>
        <end position="3509"/>
    </location>
</feature>
<feature type="compositionally biased region" description="Basic and acidic residues" evidence="6">
    <location>
        <begin position="756"/>
        <end position="772"/>
    </location>
</feature>
<keyword evidence="4" id="KW-0344">Guanine-nucleotide releasing factor</keyword>
<feature type="domain" description="DH" evidence="9">
    <location>
        <begin position="4084"/>
        <end position="4268"/>
    </location>
</feature>
<gene>
    <name evidence="10" type="ORF">MEDL_1543</name>
</gene>
<dbReference type="InterPro" id="IPR000219">
    <property type="entry name" value="DH_dom"/>
</dbReference>
<feature type="compositionally biased region" description="Basic residues" evidence="6">
    <location>
        <begin position="2942"/>
        <end position="2958"/>
    </location>
</feature>
<dbReference type="Proteomes" id="UP000683360">
    <property type="component" value="Unassembled WGS sequence"/>
</dbReference>
<feature type="region of interest" description="Disordered" evidence="6">
    <location>
        <begin position="1141"/>
        <end position="1192"/>
    </location>
</feature>
<protein>
    <submittedName>
        <fullName evidence="10">Uncharacterized protein</fullName>
    </submittedName>
</protein>
<feature type="compositionally biased region" description="Polar residues" evidence="6">
    <location>
        <begin position="1606"/>
        <end position="1617"/>
    </location>
</feature>
<feature type="region of interest" description="Disordered" evidence="6">
    <location>
        <begin position="2170"/>
        <end position="2244"/>
    </location>
</feature>
<dbReference type="InterPro" id="IPR001849">
    <property type="entry name" value="PH_domain"/>
</dbReference>
<comment type="subcellular location">
    <subcellularLocation>
        <location evidence="1">Cytoplasm</location>
    </subcellularLocation>
</comment>
<feature type="compositionally biased region" description="Basic and acidic residues" evidence="6">
    <location>
        <begin position="3510"/>
        <end position="3525"/>
    </location>
</feature>
<dbReference type="InterPro" id="IPR036028">
    <property type="entry name" value="SH3-like_dom_sf"/>
</dbReference>
<feature type="compositionally biased region" description="Polar residues" evidence="6">
    <location>
        <begin position="2220"/>
        <end position="2235"/>
    </location>
</feature>
<feature type="compositionally biased region" description="Low complexity" evidence="6">
    <location>
        <begin position="1518"/>
        <end position="1542"/>
    </location>
</feature>
<feature type="compositionally biased region" description="Polar residues" evidence="6">
    <location>
        <begin position="3778"/>
        <end position="3792"/>
    </location>
</feature>
<accession>A0A8S3PTG5</accession>
<dbReference type="SMART" id="SM00325">
    <property type="entry name" value="RhoGEF"/>
    <property type="match status" value="1"/>
</dbReference>
<feature type="region of interest" description="Disordered" evidence="6">
    <location>
        <begin position="445"/>
        <end position="483"/>
    </location>
</feature>
<feature type="compositionally biased region" description="Polar residues" evidence="6">
    <location>
        <begin position="268"/>
        <end position="282"/>
    </location>
</feature>
<proteinExistence type="predicted"/>
<dbReference type="Gene3D" id="1.20.900.10">
    <property type="entry name" value="Dbl homology (DH) domain"/>
    <property type="match status" value="1"/>
</dbReference>
<dbReference type="InterPro" id="IPR035899">
    <property type="entry name" value="DBL_dom_sf"/>
</dbReference>
<dbReference type="SMART" id="SM00233">
    <property type="entry name" value="PH"/>
    <property type="match status" value="1"/>
</dbReference>
<evidence type="ECO:0000256" key="2">
    <source>
        <dbReference type="ARBA" id="ARBA00022443"/>
    </source>
</evidence>
<feature type="compositionally biased region" description="Basic and acidic residues" evidence="6">
    <location>
        <begin position="3825"/>
        <end position="3840"/>
    </location>
</feature>
<dbReference type="EMBL" id="CAJPWZ010000112">
    <property type="protein sequence ID" value="CAG2185976.1"/>
    <property type="molecule type" value="Genomic_DNA"/>
</dbReference>
<dbReference type="PROSITE" id="PS50010">
    <property type="entry name" value="DH_2"/>
    <property type="match status" value="1"/>
</dbReference>
<dbReference type="Pfam" id="PF22697">
    <property type="entry name" value="SOS1_NGEF_PH"/>
    <property type="match status" value="1"/>
</dbReference>
<dbReference type="PROSITE" id="PS50003">
    <property type="entry name" value="PH_DOMAIN"/>
    <property type="match status" value="1"/>
</dbReference>
<feature type="region of interest" description="Disordered" evidence="6">
    <location>
        <begin position="1603"/>
        <end position="1627"/>
    </location>
</feature>
<feature type="compositionally biased region" description="Basic and acidic residues" evidence="6">
    <location>
        <begin position="703"/>
        <end position="720"/>
    </location>
</feature>
<feature type="region of interest" description="Disordered" evidence="6">
    <location>
        <begin position="3778"/>
        <end position="3813"/>
    </location>
</feature>
<feature type="region of interest" description="Disordered" evidence="6">
    <location>
        <begin position="3876"/>
        <end position="3915"/>
    </location>
</feature>
<feature type="compositionally biased region" description="Polar residues" evidence="6">
    <location>
        <begin position="466"/>
        <end position="479"/>
    </location>
</feature>
<evidence type="ECO:0000259" key="7">
    <source>
        <dbReference type="PROSITE" id="PS50002"/>
    </source>
</evidence>
<evidence type="ECO:0000256" key="4">
    <source>
        <dbReference type="ARBA" id="ARBA00022658"/>
    </source>
</evidence>
<dbReference type="PANTHER" id="PTHR47544:SF3">
    <property type="entry name" value="RHO GUANINE NUCLEOTIDE EXCHANGE FACTOR 4 ISOFORM X1"/>
    <property type="match status" value="1"/>
</dbReference>
<evidence type="ECO:0000256" key="1">
    <source>
        <dbReference type="ARBA" id="ARBA00004496"/>
    </source>
</evidence>
<name>A0A8S3PTG5_MYTED</name>